<sequence>MGVPLAGRSLLSRSRGGAMFSRWLHARGGPFPAARSSPSLPCLHPGGGRRNWTRRWPWLAGAARGAGGRSRPCLPPSFHSRRHDRLSQRPARDGCCVAPPLLRCPDGGRTGGSARARTRARTDGRTGRLAAPPLFAPVAPTPRHPAWGTVAGGRRDTRRVITRGGGGLATAGPSVGSVLYLRASHPPYPFKPMLRSILRATSALFPRQGHQDRRKPARDLNGGANLTAPTPTASWSGSSRRDSQRLSSRTPLASDCGSALRVASLP</sequence>
<accession>A0ACC3BL51</accession>
<dbReference type="Proteomes" id="UP000798662">
    <property type="component" value="Chromosome 1"/>
</dbReference>
<name>A0ACC3BL51_PYRYE</name>
<proteinExistence type="predicted"/>
<dbReference type="EMBL" id="CM020618">
    <property type="protein sequence ID" value="KAK1858645.1"/>
    <property type="molecule type" value="Genomic_DNA"/>
</dbReference>
<comment type="caution">
    <text evidence="1">The sequence shown here is derived from an EMBL/GenBank/DDBJ whole genome shotgun (WGS) entry which is preliminary data.</text>
</comment>
<keyword evidence="2" id="KW-1185">Reference proteome</keyword>
<evidence type="ECO:0000313" key="2">
    <source>
        <dbReference type="Proteomes" id="UP000798662"/>
    </source>
</evidence>
<reference evidence="1" key="1">
    <citation type="submission" date="2019-11" db="EMBL/GenBank/DDBJ databases">
        <title>Nori genome reveals adaptations in red seaweeds to the harsh intertidal environment.</title>
        <authorList>
            <person name="Wang D."/>
            <person name="Mao Y."/>
        </authorList>
    </citation>
    <scope>NUCLEOTIDE SEQUENCE</scope>
    <source>
        <tissue evidence="1">Gametophyte</tissue>
    </source>
</reference>
<protein>
    <submittedName>
        <fullName evidence="1">Uncharacterized protein</fullName>
    </submittedName>
</protein>
<evidence type="ECO:0000313" key="1">
    <source>
        <dbReference type="EMBL" id="KAK1858645.1"/>
    </source>
</evidence>
<organism evidence="1 2">
    <name type="scientific">Pyropia yezoensis</name>
    <name type="common">Susabi-nori</name>
    <name type="synonym">Porphyra yezoensis</name>
    <dbReference type="NCBI Taxonomy" id="2788"/>
    <lineage>
        <taxon>Eukaryota</taxon>
        <taxon>Rhodophyta</taxon>
        <taxon>Bangiophyceae</taxon>
        <taxon>Bangiales</taxon>
        <taxon>Bangiaceae</taxon>
        <taxon>Pyropia</taxon>
    </lineage>
</organism>
<gene>
    <name evidence="1" type="ORF">I4F81_001246</name>
</gene>